<evidence type="ECO:0000313" key="21">
    <source>
        <dbReference type="Proteomes" id="UP001301350"/>
    </source>
</evidence>
<keyword evidence="9 17" id="KW-0274">FAD</keyword>
<comment type="similarity">
    <text evidence="3">Belongs to the EROs family.</text>
</comment>
<feature type="active site" evidence="16">
    <location>
        <position position="414"/>
    </location>
</feature>
<keyword evidence="12 19" id="KW-0472">Membrane</keyword>
<evidence type="ECO:0000256" key="9">
    <source>
        <dbReference type="ARBA" id="ARBA00022827"/>
    </source>
</evidence>
<feature type="binding site" evidence="17">
    <location>
        <position position="308"/>
    </location>
    <ligand>
        <name>FAD</name>
        <dbReference type="ChEBI" id="CHEBI:57692"/>
    </ligand>
</feature>
<evidence type="ECO:0000256" key="14">
    <source>
        <dbReference type="ARBA" id="ARBA00023180"/>
    </source>
</evidence>
<keyword evidence="21" id="KW-1185">Reference proteome</keyword>
<feature type="disulfide bond" description="Redox-active" evidence="18">
    <location>
        <begin position="411"/>
        <end position="414"/>
    </location>
</feature>
<dbReference type="GO" id="GO:0071949">
    <property type="term" value="F:FAD binding"/>
    <property type="evidence" value="ECO:0007669"/>
    <property type="project" value="InterPro"/>
</dbReference>
<dbReference type="EMBL" id="JANCYW010000012">
    <property type="protein sequence ID" value="KAK4537405.1"/>
    <property type="molecule type" value="Genomic_DNA"/>
</dbReference>
<dbReference type="Proteomes" id="UP001301350">
    <property type="component" value="Unassembled WGS sequence"/>
</dbReference>
<feature type="binding site" evidence="17">
    <location>
        <position position="277"/>
    </location>
    <ligand>
        <name>FAD</name>
        <dbReference type="ChEBI" id="CHEBI:57692"/>
    </ligand>
</feature>
<evidence type="ECO:0000256" key="6">
    <source>
        <dbReference type="ARBA" id="ARBA00022630"/>
    </source>
</evidence>
<feature type="disulfide bond" description="Redox-active" evidence="18">
    <location>
        <begin position="136"/>
        <end position="141"/>
    </location>
</feature>
<evidence type="ECO:0000256" key="18">
    <source>
        <dbReference type="PIRSR" id="PIRSR017205-3"/>
    </source>
</evidence>
<protein>
    <recommendedName>
        <fullName evidence="22">Endoplasmic reticulum oxidoreductin 1</fullName>
    </recommendedName>
</protein>
<dbReference type="Pfam" id="PF04137">
    <property type="entry name" value="ERO1"/>
    <property type="match status" value="1"/>
</dbReference>
<evidence type="ECO:0000256" key="12">
    <source>
        <dbReference type="ARBA" id="ARBA00023136"/>
    </source>
</evidence>
<name>A0AAV9IZB3_CYACA</name>
<evidence type="ECO:0000256" key="1">
    <source>
        <dbReference type="ARBA" id="ARBA00001974"/>
    </source>
</evidence>
<evidence type="ECO:0000256" key="16">
    <source>
        <dbReference type="PIRSR" id="PIRSR017205-1"/>
    </source>
</evidence>
<evidence type="ECO:0000256" key="13">
    <source>
        <dbReference type="ARBA" id="ARBA00023157"/>
    </source>
</evidence>
<feature type="binding site" evidence="17">
    <location>
        <position position="224"/>
    </location>
    <ligand>
        <name>FAD</name>
        <dbReference type="ChEBI" id="CHEBI:57692"/>
    </ligand>
</feature>
<evidence type="ECO:0000313" key="20">
    <source>
        <dbReference type="EMBL" id="KAK4537405.1"/>
    </source>
</evidence>
<gene>
    <name evidence="20" type="ORF">CDCA_CDCA12G3430</name>
</gene>
<evidence type="ECO:0000256" key="7">
    <source>
        <dbReference type="ARBA" id="ARBA00022729"/>
    </source>
</evidence>
<evidence type="ECO:0000256" key="3">
    <source>
        <dbReference type="ARBA" id="ARBA00008277"/>
    </source>
</evidence>
<dbReference type="GO" id="GO:0005789">
    <property type="term" value="C:endoplasmic reticulum membrane"/>
    <property type="evidence" value="ECO:0007669"/>
    <property type="project" value="UniProtKB-SubCell"/>
</dbReference>
<evidence type="ECO:0000256" key="15">
    <source>
        <dbReference type="ARBA" id="ARBA00023284"/>
    </source>
</evidence>
<keyword evidence="8" id="KW-0256">Endoplasmic reticulum</keyword>
<keyword evidence="15" id="KW-0676">Redox-active center</keyword>
<dbReference type="SUPFAM" id="SSF110019">
    <property type="entry name" value="ERO1-like"/>
    <property type="match status" value="1"/>
</dbReference>
<comment type="subcellular location">
    <subcellularLocation>
        <location evidence="2">Endoplasmic reticulum membrane</location>
        <topology evidence="2">Peripheral membrane protein</topology>
        <orientation evidence="2">Lumenal side</orientation>
    </subcellularLocation>
</comment>
<keyword evidence="10" id="KW-0249">Electron transport</keyword>
<evidence type="ECO:0000256" key="19">
    <source>
        <dbReference type="SAM" id="Phobius"/>
    </source>
</evidence>
<dbReference type="PANTHER" id="PTHR12613">
    <property type="entry name" value="ERO1-RELATED"/>
    <property type="match status" value="1"/>
</dbReference>
<evidence type="ECO:0008006" key="22">
    <source>
        <dbReference type="Google" id="ProtNLM"/>
    </source>
</evidence>
<keyword evidence="6" id="KW-0285">Flavoprotein</keyword>
<dbReference type="InterPro" id="IPR037192">
    <property type="entry name" value="ERO1-like_sf"/>
</dbReference>
<reference evidence="20 21" key="1">
    <citation type="submission" date="2022-07" db="EMBL/GenBank/DDBJ databases">
        <title>Genome-wide signatures of adaptation to extreme environments.</title>
        <authorList>
            <person name="Cho C.H."/>
            <person name="Yoon H.S."/>
        </authorList>
    </citation>
    <scope>NUCLEOTIDE SEQUENCE [LARGE SCALE GENOMIC DNA]</scope>
    <source>
        <strain evidence="20 21">DBV 063 E5</strain>
    </source>
</reference>
<dbReference type="InterPro" id="IPR007266">
    <property type="entry name" value="Ero1"/>
</dbReference>
<keyword evidence="19" id="KW-0812">Transmembrane</keyword>
<keyword evidence="5" id="KW-0813">Transport</keyword>
<feature type="transmembrane region" description="Helical" evidence="19">
    <location>
        <begin position="489"/>
        <end position="508"/>
    </location>
</feature>
<feature type="active site" description="Nucleophile" evidence="16">
    <location>
        <position position="411"/>
    </location>
</feature>
<evidence type="ECO:0000256" key="11">
    <source>
        <dbReference type="ARBA" id="ARBA00023002"/>
    </source>
</evidence>
<comment type="caution">
    <text evidence="20">The sequence shown here is derived from an EMBL/GenBank/DDBJ whole genome shotgun (WGS) entry which is preliminary data.</text>
</comment>
<dbReference type="GO" id="GO:0015035">
    <property type="term" value="F:protein-disulfide reductase activity"/>
    <property type="evidence" value="ECO:0007669"/>
    <property type="project" value="InterPro"/>
</dbReference>
<sequence>MDSMAGARRETRPTPTFHRKLHHSRALCRCACVLNFLVFISVCASGVATAQCRRVSTSSEPAIASCHSPRLMRLGLPTGVMDTNCSVDTLDEHTLDHNGASLGDLLGQLVQRTYFRIFKVDLSKACPFWGGRAATCSQPDCSVLVCDPGEVPETFKCPPPALDTSSALDAASAEALGRLERPSHRHALPPFQPYLLEDGESWTAQDNDATSEYVDLLRNPEGYTGYQGQHVWEAIYRENCFKTAPCDAVAGQAVPMALPDGRQRVCKEERVFYRIISGLHTSITMHIARQYLLSNGSWGANPAIYQRRVRDHPQRIENLYFAYALALRAASKAADILVQRTDYRTGDEAEDAATSRLLQQVFDSPLLKPGSQLCRQTFDEREMFRECCDKRLTQFRAHFRNISVVMDCVGCEKCRLWGKLQFLGMGTALKILFADVTECGPARTAPPPLNRNEVVALLNVLHKLAQSIRALHDLEALLSAQEHARRRQMAWLAGVLLTGVPLLWRAWWAQARRRRRHAVPVEKSTKYN</sequence>
<dbReference type="PIRSF" id="PIRSF017205">
    <property type="entry name" value="ERO1"/>
    <property type="match status" value="1"/>
</dbReference>
<feature type="transmembrane region" description="Helical" evidence="19">
    <location>
        <begin position="26"/>
        <end position="48"/>
    </location>
</feature>
<dbReference type="AlphaFoldDB" id="A0AAV9IZB3"/>
<proteinExistence type="inferred from homology"/>
<evidence type="ECO:0000256" key="10">
    <source>
        <dbReference type="ARBA" id="ARBA00022982"/>
    </source>
</evidence>
<evidence type="ECO:0000256" key="8">
    <source>
        <dbReference type="ARBA" id="ARBA00022824"/>
    </source>
</evidence>
<feature type="binding site" evidence="17">
    <location>
        <position position="232"/>
    </location>
    <ligand>
        <name>FAD</name>
        <dbReference type="ChEBI" id="CHEBI:57692"/>
    </ligand>
</feature>
<keyword evidence="11" id="KW-0560">Oxidoreductase</keyword>
<comment type="subunit">
    <text evidence="4">May function both as a monomer and a homodimer.</text>
</comment>
<keyword evidence="7" id="KW-0732">Signal</keyword>
<keyword evidence="14" id="KW-0325">Glycoprotein</keyword>
<comment type="cofactor">
    <cofactor evidence="1 17">
        <name>FAD</name>
        <dbReference type="ChEBI" id="CHEBI:57692"/>
    </cofactor>
</comment>
<dbReference type="GO" id="GO:0016972">
    <property type="term" value="F:thiol oxidase activity"/>
    <property type="evidence" value="ECO:0007669"/>
    <property type="project" value="InterPro"/>
</dbReference>
<evidence type="ECO:0000256" key="4">
    <source>
        <dbReference type="ARBA" id="ARBA00011802"/>
    </source>
</evidence>
<dbReference type="PANTHER" id="PTHR12613:SF0">
    <property type="entry name" value="ERO1-LIKE PROTEIN"/>
    <property type="match status" value="1"/>
</dbReference>
<keyword evidence="13 18" id="KW-1015">Disulfide bond</keyword>
<evidence type="ECO:0000256" key="2">
    <source>
        <dbReference type="ARBA" id="ARBA00004367"/>
    </source>
</evidence>
<organism evidence="20 21">
    <name type="scientific">Cyanidium caldarium</name>
    <name type="common">Red alga</name>
    <dbReference type="NCBI Taxonomy" id="2771"/>
    <lineage>
        <taxon>Eukaryota</taxon>
        <taxon>Rhodophyta</taxon>
        <taxon>Bangiophyceae</taxon>
        <taxon>Cyanidiales</taxon>
        <taxon>Cyanidiaceae</taxon>
        <taxon>Cyanidium</taxon>
    </lineage>
</organism>
<keyword evidence="19" id="KW-1133">Transmembrane helix</keyword>
<evidence type="ECO:0000256" key="17">
    <source>
        <dbReference type="PIRSR" id="PIRSR017205-2"/>
    </source>
</evidence>
<dbReference type="GO" id="GO:0034975">
    <property type="term" value="P:protein folding in endoplasmic reticulum"/>
    <property type="evidence" value="ECO:0007669"/>
    <property type="project" value="InterPro"/>
</dbReference>
<feature type="binding site" evidence="17">
    <location>
        <position position="280"/>
    </location>
    <ligand>
        <name>FAD</name>
        <dbReference type="ChEBI" id="CHEBI:57692"/>
    </ligand>
</feature>
<accession>A0AAV9IZB3</accession>
<evidence type="ECO:0000256" key="5">
    <source>
        <dbReference type="ARBA" id="ARBA00022448"/>
    </source>
</evidence>